<evidence type="ECO:0000256" key="7">
    <source>
        <dbReference type="ARBA" id="ARBA00023136"/>
    </source>
</evidence>
<keyword evidence="7 8" id="KW-0472">Membrane</keyword>
<feature type="transmembrane region" description="Helical" evidence="9">
    <location>
        <begin position="306"/>
        <end position="328"/>
    </location>
</feature>
<accession>A0AAX3N227</accession>
<evidence type="ECO:0000256" key="3">
    <source>
        <dbReference type="ARBA" id="ARBA00022692"/>
    </source>
</evidence>
<feature type="transmembrane region" description="Helical" evidence="9">
    <location>
        <begin position="265"/>
        <end position="285"/>
    </location>
</feature>
<evidence type="ECO:0000256" key="9">
    <source>
        <dbReference type="SAM" id="Phobius"/>
    </source>
</evidence>
<feature type="transmembrane region" description="Helical" evidence="9">
    <location>
        <begin position="187"/>
        <end position="204"/>
    </location>
</feature>
<evidence type="ECO:0000256" key="6">
    <source>
        <dbReference type="ARBA" id="ARBA00022989"/>
    </source>
</evidence>
<evidence type="ECO:0000256" key="5">
    <source>
        <dbReference type="ARBA" id="ARBA00022984"/>
    </source>
</evidence>
<comment type="similarity">
    <text evidence="8">Belongs to the MurJ/MviN family.</text>
</comment>
<gene>
    <name evidence="10" type="primary">murJ</name>
    <name evidence="10" type="ORF">PUW23_06045</name>
</gene>
<keyword evidence="2 8" id="KW-1003">Cell membrane</keyword>
<dbReference type="PANTHER" id="PTHR47019">
    <property type="entry name" value="LIPID II FLIPPASE MURJ"/>
    <property type="match status" value="1"/>
</dbReference>
<keyword evidence="6 9" id="KW-1133">Transmembrane helix</keyword>
<dbReference type="GO" id="GO:0034204">
    <property type="term" value="P:lipid translocation"/>
    <property type="evidence" value="ECO:0007669"/>
    <property type="project" value="TreeGrafter"/>
</dbReference>
<evidence type="ECO:0000256" key="1">
    <source>
        <dbReference type="ARBA" id="ARBA00004651"/>
    </source>
</evidence>
<dbReference type="GO" id="GO:0009252">
    <property type="term" value="P:peptidoglycan biosynthetic process"/>
    <property type="evidence" value="ECO:0007669"/>
    <property type="project" value="UniProtKB-UniRule"/>
</dbReference>
<keyword evidence="5 8" id="KW-0573">Peptidoglycan synthesis</keyword>
<comment type="function">
    <text evidence="8">Involved in peptidoglycan biosynthesis. Transports lipid-linked peptidoglycan precursors from the inner to the outer leaflet of the cytoplasmic membrane.</text>
</comment>
<keyword evidence="3 9" id="KW-0812">Transmembrane</keyword>
<protein>
    <recommendedName>
        <fullName evidence="8">Lipid II flippase</fullName>
    </recommendedName>
</protein>
<feature type="transmembrane region" description="Helical" evidence="9">
    <location>
        <begin position="445"/>
        <end position="466"/>
    </location>
</feature>
<evidence type="ECO:0000256" key="2">
    <source>
        <dbReference type="ARBA" id="ARBA00022475"/>
    </source>
</evidence>
<feature type="transmembrane region" description="Helical" evidence="9">
    <location>
        <begin position="408"/>
        <end position="433"/>
    </location>
</feature>
<sequence>MKDLPKLNTKQNAILVASLTLVSSILGFGRESIIAYLFGSTRLTDAYYVAFVVPDIVAGWIGYTITNALIPTLKQELNEPEKGNYKNLINSVFFIVLIGSILLSLLTYFFKGTIISVLAPQFDEYSSEIAVNLLAIMVIAIPLSALSGLLGGINNSMESFSYPALVGIFFNMFFLITLVILANWLGLTALAYGFLAGVFGRFFIQIVPLIRDKHLTLRNFRKHPALKVIFVAMIPIFFSQAVSQVNQIVDRILASGLAEGHLSNLNYASKLGLLPIGIVGASLATPLYTRFIKNSLDNDQEEQFKLIIRAISWILFIALIIGSGIYFFSDSLVSLFYYHGAFKLHDLHLTSNLLKIYGLFSFFYMCFPVVTTYFFSQKKGKIVLLSSLISVTTNITLSIILIQHIGVFGLVVANGISQMVNVSFLFILIISGLKKKLIVTLFQILKIALPGGCLFLFLNWIIVYFWGSPSLDSKIHLLVRGVSALGLGGLSILILSFIVPNHDIHKVLNNLVKVVLKKIRVIKRKENINESS</sequence>
<proteinExistence type="inferred from homology"/>
<evidence type="ECO:0000256" key="4">
    <source>
        <dbReference type="ARBA" id="ARBA00022960"/>
    </source>
</evidence>
<evidence type="ECO:0000256" key="8">
    <source>
        <dbReference type="PIRNR" id="PIRNR002869"/>
    </source>
</evidence>
<feature type="transmembrane region" description="Helical" evidence="9">
    <location>
        <begin position="130"/>
        <end position="150"/>
    </location>
</feature>
<keyword evidence="4 8" id="KW-0133">Cell shape</keyword>
<feature type="transmembrane region" description="Helical" evidence="9">
    <location>
        <begin position="382"/>
        <end position="402"/>
    </location>
</feature>
<reference evidence="10" key="1">
    <citation type="submission" date="2023-02" db="EMBL/GenBank/DDBJ databases">
        <title>Pathogen: clinical or host-associated sample.</title>
        <authorList>
            <person name="Hergert J."/>
            <person name="Casey R."/>
            <person name="Wagner J."/>
            <person name="Young E.L."/>
            <person name="Oakeson K.F."/>
        </authorList>
    </citation>
    <scope>NUCLEOTIDE SEQUENCE</scope>
    <source>
        <strain evidence="10">2022CK-00830</strain>
    </source>
</reference>
<dbReference type="PRINTS" id="PR01806">
    <property type="entry name" value="VIRFACTRMVIN"/>
</dbReference>
<feature type="transmembrane region" description="Helical" evidence="9">
    <location>
        <begin position="48"/>
        <end position="70"/>
    </location>
</feature>
<dbReference type="NCBIfam" id="TIGR01695">
    <property type="entry name" value="murJ_mviN"/>
    <property type="match status" value="1"/>
</dbReference>
<dbReference type="AlphaFoldDB" id="A0AAX3N227"/>
<comment type="subcellular location">
    <subcellularLocation>
        <location evidence="1">Cell membrane</location>
        <topology evidence="1">Multi-pass membrane protein</topology>
    </subcellularLocation>
</comment>
<dbReference type="EMBL" id="CP118101">
    <property type="protein sequence ID" value="WDH83786.1"/>
    <property type="molecule type" value="Genomic_DNA"/>
</dbReference>
<dbReference type="InterPro" id="IPR051050">
    <property type="entry name" value="Lipid_II_flippase_MurJ/MviN"/>
</dbReference>
<dbReference type="PANTHER" id="PTHR47019:SF1">
    <property type="entry name" value="LIPID II FLIPPASE MURJ"/>
    <property type="match status" value="1"/>
</dbReference>
<feature type="transmembrane region" description="Helical" evidence="9">
    <location>
        <begin position="356"/>
        <end position="375"/>
    </location>
</feature>
<dbReference type="GO" id="GO:0008360">
    <property type="term" value="P:regulation of cell shape"/>
    <property type="evidence" value="ECO:0007669"/>
    <property type="project" value="UniProtKB-UniRule"/>
</dbReference>
<feature type="transmembrane region" description="Helical" evidence="9">
    <location>
        <begin position="162"/>
        <end position="181"/>
    </location>
</feature>
<evidence type="ECO:0000313" key="11">
    <source>
        <dbReference type="Proteomes" id="UP001220962"/>
    </source>
</evidence>
<feature type="transmembrane region" description="Helical" evidence="9">
    <location>
        <begin position="478"/>
        <end position="499"/>
    </location>
</feature>
<dbReference type="GO" id="GO:0071555">
    <property type="term" value="P:cell wall organization"/>
    <property type="evidence" value="ECO:0007669"/>
    <property type="project" value="UniProtKB-UniRule"/>
</dbReference>
<feature type="transmembrane region" description="Helical" evidence="9">
    <location>
        <begin position="12"/>
        <end position="28"/>
    </location>
</feature>
<feature type="transmembrane region" description="Helical" evidence="9">
    <location>
        <begin position="91"/>
        <end position="110"/>
    </location>
</feature>
<dbReference type="CDD" id="cd13123">
    <property type="entry name" value="MATE_MurJ_like"/>
    <property type="match status" value="1"/>
</dbReference>
<dbReference type="Pfam" id="PF03023">
    <property type="entry name" value="MurJ"/>
    <property type="match status" value="1"/>
</dbReference>
<name>A0AAX3N227_9BACL</name>
<keyword evidence="8" id="KW-0813">Transport</keyword>
<organism evidence="10 11">
    <name type="scientific">Paenibacillus urinalis</name>
    <dbReference type="NCBI Taxonomy" id="521520"/>
    <lineage>
        <taxon>Bacteria</taxon>
        <taxon>Bacillati</taxon>
        <taxon>Bacillota</taxon>
        <taxon>Bacilli</taxon>
        <taxon>Bacillales</taxon>
        <taxon>Paenibacillaceae</taxon>
        <taxon>Paenibacillus</taxon>
    </lineage>
</organism>
<dbReference type="Proteomes" id="UP001220962">
    <property type="component" value="Chromosome"/>
</dbReference>
<dbReference type="PIRSF" id="PIRSF002869">
    <property type="entry name" value="MviN"/>
    <property type="match status" value="1"/>
</dbReference>
<dbReference type="GO" id="GO:0015648">
    <property type="term" value="F:lipid-linked peptidoglycan transporter activity"/>
    <property type="evidence" value="ECO:0007669"/>
    <property type="project" value="UniProtKB-UniRule"/>
</dbReference>
<dbReference type="GO" id="GO:0005886">
    <property type="term" value="C:plasma membrane"/>
    <property type="evidence" value="ECO:0007669"/>
    <property type="project" value="UniProtKB-SubCell"/>
</dbReference>
<dbReference type="RefSeq" id="WP_274359665.1">
    <property type="nucleotide sequence ID" value="NZ_CP118101.1"/>
</dbReference>
<keyword evidence="8" id="KW-0961">Cell wall biogenesis/degradation</keyword>
<feature type="transmembrane region" description="Helical" evidence="9">
    <location>
        <begin position="225"/>
        <end position="245"/>
    </location>
</feature>
<evidence type="ECO:0000313" key="10">
    <source>
        <dbReference type="EMBL" id="WDH83786.1"/>
    </source>
</evidence>
<dbReference type="InterPro" id="IPR004268">
    <property type="entry name" value="MurJ"/>
</dbReference>